<dbReference type="RefSeq" id="WP_135085710.1">
    <property type="nucleotide sequence ID" value="NZ_SPDV01000013.1"/>
</dbReference>
<dbReference type="InterPro" id="IPR006059">
    <property type="entry name" value="SBP"/>
</dbReference>
<dbReference type="Proteomes" id="UP000298213">
    <property type="component" value="Unassembled WGS sequence"/>
</dbReference>
<name>A0A4Y8ZTN8_9SPHN</name>
<keyword evidence="4" id="KW-1185">Reference proteome</keyword>
<dbReference type="AlphaFoldDB" id="A0A4Y8ZTN8"/>
<dbReference type="Gene3D" id="3.40.190.10">
    <property type="entry name" value="Periplasmic binding protein-like II"/>
    <property type="match status" value="2"/>
</dbReference>
<comment type="similarity">
    <text evidence="2">Belongs to the bacterial solute-binding protein 1 family.</text>
</comment>
<sequence>MRLGQLAAVALVAGALLPTAGCDPGARAEIYVQRFFGECGALYGRETDVAKAEGECGIVTAMINRFAARNPDLQVDTNVVAWPGYAQLAAQIAAGDPPDLVTMHQSVISDYQSRGLLEPMDAILREAEVRPEDFTVAARRGVTKHGAIYGLPWDTVGGLYHVNTALFARAGLMRAGKPVLPRSAEELLAHARRFKAATGKPYLVQSQVNDPATHVRNFYTYLLAQDAPIFPDRDHIRLRTPEARRVVALFRTIDREGLTTRNQDYPAAVASFMNGEGGVFLTGTWMLGPFEQESRTPGRALFGAYAVYPYPRLWGHEAAYVDGHAWVMPKRERTPAQRQALARLLRFMAAHNFDWSRTGHLPAFQPVVESAAFAALPHRRDIAPLARIGFAPCPMPRSVLSFLPLFSGP</sequence>
<organism evidence="3 4">
    <name type="scientific">Sphingomonas parva</name>
    <dbReference type="NCBI Taxonomy" id="2555898"/>
    <lineage>
        <taxon>Bacteria</taxon>
        <taxon>Pseudomonadati</taxon>
        <taxon>Pseudomonadota</taxon>
        <taxon>Alphaproteobacteria</taxon>
        <taxon>Sphingomonadales</taxon>
        <taxon>Sphingomonadaceae</taxon>
        <taxon>Sphingomonas</taxon>
    </lineage>
</organism>
<evidence type="ECO:0000313" key="3">
    <source>
        <dbReference type="EMBL" id="TFI58672.1"/>
    </source>
</evidence>
<proteinExistence type="inferred from homology"/>
<accession>A0A4Y8ZTN8</accession>
<evidence type="ECO:0000256" key="2">
    <source>
        <dbReference type="ARBA" id="ARBA00008520"/>
    </source>
</evidence>
<protein>
    <submittedName>
        <fullName evidence="3">Extracellular solute-binding protein</fullName>
    </submittedName>
</protein>
<evidence type="ECO:0000313" key="4">
    <source>
        <dbReference type="Proteomes" id="UP000298213"/>
    </source>
</evidence>
<gene>
    <name evidence="3" type="ORF">E2493_08520</name>
</gene>
<dbReference type="GO" id="GO:0042597">
    <property type="term" value="C:periplasmic space"/>
    <property type="evidence" value="ECO:0007669"/>
    <property type="project" value="UniProtKB-SubCell"/>
</dbReference>
<dbReference type="InterPro" id="IPR050490">
    <property type="entry name" value="Bact_solute-bd_prot1"/>
</dbReference>
<comment type="caution">
    <text evidence="3">The sequence shown here is derived from an EMBL/GenBank/DDBJ whole genome shotgun (WGS) entry which is preliminary data.</text>
</comment>
<dbReference type="PANTHER" id="PTHR43649">
    <property type="entry name" value="ARABINOSE-BINDING PROTEIN-RELATED"/>
    <property type="match status" value="1"/>
</dbReference>
<dbReference type="SUPFAM" id="SSF53850">
    <property type="entry name" value="Periplasmic binding protein-like II"/>
    <property type="match status" value="1"/>
</dbReference>
<comment type="subcellular location">
    <subcellularLocation>
        <location evidence="1">Periplasm</location>
    </subcellularLocation>
</comment>
<dbReference type="Pfam" id="PF01547">
    <property type="entry name" value="SBP_bac_1"/>
    <property type="match status" value="1"/>
</dbReference>
<reference evidence="3 4" key="1">
    <citation type="submission" date="2019-03" db="EMBL/GenBank/DDBJ databases">
        <title>Genome sequence of Sphingomonas sp. 17J27-24.</title>
        <authorList>
            <person name="Kim M."/>
            <person name="Maeng S."/>
            <person name="Sathiyaraj S."/>
        </authorList>
    </citation>
    <scope>NUCLEOTIDE SEQUENCE [LARGE SCALE GENOMIC DNA]</scope>
    <source>
        <strain evidence="3 4">17J27-24</strain>
    </source>
</reference>
<dbReference type="EMBL" id="SPDV01000013">
    <property type="protein sequence ID" value="TFI58672.1"/>
    <property type="molecule type" value="Genomic_DNA"/>
</dbReference>
<evidence type="ECO:0000256" key="1">
    <source>
        <dbReference type="ARBA" id="ARBA00004418"/>
    </source>
</evidence>
<dbReference type="OrthoDB" id="7319459at2"/>
<dbReference type="PANTHER" id="PTHR43649:SF14">
    <property type="entry name" value="BLR3389 PROTEIN"/>
    <property type="match status" value="1"/>
</dbReference>